<evidence type="ECO:0000256" key="3">
    <source>
        <dbReference type="ARBA" id="ARBA00022679"/>
    </source>
</evidence>
<dbReference type="GeneID" id="101888657"/>
<evidence type="ECO:0000256" key="7">
    <source>
        <dbReference type="ARBA" id="ARBA00023136"/>
    </source>
</evidence>
<keyword evidence="6 11" id="KW-1133">Transmembrane helix</keyword>
<dbReference type="Pfam" id="PF03062">
    <property type="entry name" value="MBOAT"/>
    <property type="match status" value="1"/>
</dbReference>
<reference evidence="13" key="1">
    <citation type="submission" date="2025-08" db="UniProtKB">
        <authorList>
            <consortium name="RefSeq"/>
        </authorList>
    </citation>
    <scope>IDENTIFICATION</scope>
    <source>
        <strain evidence="13">Aabys</strain>
        <tissue evidence="13">Whole body</tissue>
    </source>
</reference>
<feature type="compositionally biased region" description="Polar residues" evidence="10">
    <location>
        <begin position="145"/>
        <end position="155"/>
    </location>
</feature>
<feature type="transmembrane region" description="Helical" evidence="11">
    <location>
        <begin position="578"/>
        <end position="597"/>
    </location>
</feature>
<gene>
    <name evidence="13" type="primary">LOC101888657</name>
</gene>
<feature type="transmembrane region" description="Helical" evidence="11">
    <location>
        <begin position="396"/>
        <end position="418"/>
    </location>
</feature>
<keyword evidence="12" id="KW-1185">Reference proteome</keyword>
<evidence type="ECO:0000256" key="2">
    <source>
        <dbReference type="ARBA" id="ARBA00009010"/>
    </source>
</evidence>
<feature type="transmembrane region" description="Helical" evidence="11">
    <location>
        <begin position="316"/>
        <end position="337"/>
    </location>
</feature>
<feature type="transmembrane region" description="Helical" evidence="11">
    <location>
        <begin position="253"/>
        <end position="278"/>
    </location>
</feature>
<accession>A0ABM3VF56</accession>
<keyword evidence="4 11" id="KW-0812">Transmembrane</keyword>
<evidence type="ECO:0000256" key="1">
    <source>
        <dbReference type="ARBA" id="ARBA00004477"/>
    </source>
</evidence>
<evidence type="ECO:0000313" key="13">
    <source>
        <dbReference type="RefSeq" id="XP_058984432.1"/>
    </source>
</evidence>
<feature type="transmembrane region" description="Helical" evidence="11">
    <location>
        <begin position="290"/>
        <end position="310"/>
    </location>
</feature>
<protein>
    <recommendedName>
        <fullName evidence="9">O-acyltransferase</fullName>
    </recommendedName>
</protein>
<dbReference type="PANTHER" id="PTHR10408:SF8">
    <property type="entry name" value="O-ACYLTRANSFERASE"/>
    <property type="match status" value="1"/>
</dbReference>
<feature type="compositionally biased region" description="Basic and acidic residues" evidence="10">
    <location>
        <begin position="156"/>
        <end position="177"/>
    </location>
</feature>
<feature type="transmembrane region" description="Helical" evidence="11">
    <location>
        <begin position="438"/>
        <end position="463"/>
    </location>
</feature>
<dbReference type="PIRSF" id="PIRSF000439">
    <property type="entry name" value="Oat_ACAT_DAG_ARE"/>
    <property type="match status" value="1"/>
</dbReference>
<dbReference type="InterPro" id="IPR014371">
    <property type="entry name" value="Oat_ACAT_DAG_ARE"/>
</dbReference>
<name>A0ABM3VF56_MUSDO</name>
<keyword evidence="8 9" id="KW-0012">Acyltransferase</keyword>
<evidence type="ECO:0000256" key="6">
    <source>
        <dbReference type="ARBA" id="ARBA00022989"/>
    </source>
</evidence>
<evidence type="ECO:0000256" key="10">
    <source>
        <dbReference type="SAM" id="MobiDB-lite"/>
    </source>
</evidence>
<feature type="region of interest" description="Disordered" evidence="10">
    <location>
        <begin position="99"/>
        <end position="182"/>
    </location>
</feature>
<organism evidence="12 13">
    <name type="scientific">Musca domestica</name>
    <name type="common">House fly</name>
    <dbReference type="NCBI Taxonomy" id="7370"/>
    <lineage>
        <taxon>Eukaryota</taxon>
        <taxon>Metazoa</taxon>
        <taxon>Ecdysozoa</taxon>
        <taxon>Arthropoda</taxon>
        <taxon>Hexapoda</taxon>
        <taxon>Insecta</taxon>
        <taxon>Pterygota</taxon>
        <taxon>Neoptera</taxon>
        <taxon>Endopterygota</taxon>
        <taxon>Diptera</taxon>
        <taxon>Brachycera</taxon>
        <taxon>Muscomorpha</taxon>
        <taxon>Muscoidea</taxon>
        <taxon>Muscidae</taxon>
        <taxon>Musca</taxon>
    </lineage>
</organism>
<keyword evidence="7 9" id="KW-0472">Membrane</keyword>
<evidence type="ECO:0000313" key="12">
    <source>
        <dbReference type="Proteomes" id="UP001652621"/>
    </source>
</evidence>
<dbReference type="PANTHER" id="PTHR10408">
    <property type="entry name" value="STEROL O-ACYLTRANSFERASE"/>
    <property type="match status" value="1"/>
</dbReference>
<comment type="similarity">
    <text evidence="2 9">Belongs to the membrane-bound acyltransferase family. Sterol o-acyltransferase subfamily.</text>
</comment>
<keyword evidence="5 9" id="KW-0256">Endoplasmic reticulum</keyword>
<dbReference type="RefSeq" id="XP_058984432.1">
    <property type="nucleotide sequence ID" value="XM_059128449.1"/>
</dbReference>
<feature type="transmembrane region" description="Helical" evidence="11">
    <location>
        <begin position="514"/>
        <end position="538"/>
    </location>
</feature>
<dbReference type="InterPro" id="IPR004299">
    <property type="entry name" value="MBOAT_fam"/>
</dbReference>
<feature type="transmembrane region" description="Helical" evidence="11">
    <location>
        <begin position="214"/>
        <end position="233"/>
    </location>
</feature>
<feature type="transmembrane region" description="Helical" evidence="11">
    <location>
        <begin position="544"/>
        <end position="566"/>
    </location>
</feature>
<proteinExistence type="inferred from homology"/>
<evidence type="ECO:0000256" key="8">
    <source>
        <dbReference type="ARBA" id="ARBA00023315"/>
    </source>
</evidence>
<feature type="compositionally biased region" description="Low complexity" evidence="10">
    <location>
        <begin position="100"/>
        <end position="122"/>
    </location>
</feature>
<comment type="subcellular location">
    <subcellularLocation>
        <location evidence="1 9">Endoplasmic reticulum membrane</location>
        <topology evidence="1 9">Multi-pass membrane protein</topology>
    </subcellularLocation>
</comment>
<evidence type="ECO:0000256" key="5">
    <source>
        <dbReference type="ARBA" id="ARBA00022824"/>
    </source>
</evidence>
<evidence type="ECO:0000256" key="9">
    <source>
        <dbReference type="PIRNR" id="PIRNR000439"/>
    </source>
</evidence>
<sequence length="627" mass="73604">MNIDEHLYTPSVYKVLCVCLNTIKPIVNLTSNYCVIDIKQNNDLTSQNMELHFVRHKLEAFQANMLRDVQKRMSGMIDEVMQELRQQELQAHEFRNFAKTQNQQQSNTWSNRVHSTTTTTSEEPLEKTTVDGNSFHGDEEEDEQQNATDKTATQSLERRTSNVSSDSDHSKSNESTHSRKKRRLRTLPDKVFRSRESYLTALLEVDHMKTIYHIFYIIFIVFLLNNVTYDYFVNGSVNFGLGTFKASFAKIQYVLGIWLVQNTFVCSIYYALSGWSFVRSKLAKRETLQSLWSTSCLLLYITSQLIFTYLPTKICLVLDLPYVTACVLLLESVRMLMKMHGFVRTISARLLQGKLKSDNDTAESKGCLMPPFQKYFYYLFAPTLLYRDNYPRTAVICWKFALGRFLEVVAIAFLYSYIYERHIKVIFGNFGIEEITIGSIIIKLFGMLMPCIIIYLCGFYLILHSWLNFTAELLRFGDRMFYRDWWTASNYEAYYRNWNVVVHDWLYEYIYKDFYLYIFKGSKFASSLTVFTISALFHEYVLGYALQVFFPVMFVFFGIIGVLMIFLTRIAPKNLGNIMLWFSLIYGNCMMISLYSMEYFTRVNCPKDSYDSWSDILIPHLWSCYMK</sequence>
<keyword evidence="3 9" id="KW-0808">Transferase</keyword>
<evidence type="ECO:0000256" key="4">
    <source>
        <dbReference type="ARBA" id="ARBA00022692"/>
    </source>
</evidence>
<dbReference type="Proteomes" id="UP001652621">
    <property type="component" value="Unplaced"/>
</dbReference>
<evidence type="ECO:0000256" key="11">
    <source>
        <dbReference type="SAM" id="Phobius"/>
    </source>
</evidence>